<feature type="compositionally biased region" description="Basic and acidic residues" evidence="1">
    <location>
        <begin position="138"/>
        <end position="150"/>
    </location>
</feature>
<dbReference type="AlphaFoldDB" id="A0A1H5ICV9"/>
<sequence length="174" mass="19383">MLWIMGTFAQQDSPDADHRRGEGVSDATVKALGKLSEALEVVEHARGLLYGFHRLTGKADLTLGEAVTMLRDAGHEQQAEDLEQRILGRNVISGRWTFQIVEDYDDGYYAEFKEAENQVRQVLADGKRHLFEAEMKEDRRTHGLAHHEALPAEDPDPYGGSDVSSIAPIDPKLA</sequence>
<evidence type="ECO:0000256" key="1">
    <source>
        <dbReference type="SAM" id="MobiDB-lite"/>
    </source>
</evidence>
<proteinExistence type="predicted"/>
<name>A0A1H5ICV9_9MICC</name>
<gene>
    <name evidence="2" type="ORF">SAMN04489740_1272</name>
</gene>
<protein>
    <submittedName>
        <fullName evidence="2">Uncharacterized protein</fullName>
    </submittedName>
</protein>
<dbReference type="EMBL" id="FNTV01000001">
    <property type="protein sequence ID" value="SEE38032.1"/>
    <property type="molecule type" value="Genomic_DNA"/>
</dbReference>
<reference evidence="2 3" key="1">
    <citation type="submission" date="2016-10" db="EMBL/GenBank/DDBJ databases">
        <authorList>
            <person name="de Groot N.N."/>
        </authorList>
    </citation>
    <scope>NUCLEOTIDE SEQUENCE [LARGE SCALE GENOMIC DNA]</scope>
    <source>
        <strain evidence="2 3">DSM 22274</strain>
    </source>
</reference>
<dbReference type="Proteomes" id="UP000182725">
    <property type="component" value="Unassembled WGS sequence"/>
</dbReference>
<accession>A0A1H5ICV9</accession>
<evidence type="ECO:0000313" key="3">
    <source>
        <dbReference type="Proteomes" id="UP000182725"/>
    </source>
</evidence>
<evidence type="ECO:0000313" key="2">
    <source>
        <dbReference type="EMBL" id="SEE38032.1"/>
    </source>
</evidence>
<feature type="region of interest" description="Disordered" evidence="1">
    <location>
        <begin position="138"/>
        <end position="174"/>
    </location>
</feature>
<organism evidence="2 3">
    <name type="scientific">Arthrobacter alpinus</name>
    <dbReference type="NCBI Taxonomy" id="656366"/>
    <lineage>
        <taxon>Bacteria</taxon>
        <taxon>Bacillati</taxon>
        <taxon>Actinomycetota</taxon>
        <taxon>Actinomycetes</taxon>
        <taxon>Micrococcales</taxon>
        <taxon>Micrococcaceae</taxon>
        <taxon>Arthrobacter</taxon>
    </lineage>
</organism>